<reference evidence="2 3" key="1">
    <citation type="submission" date="2024-04" db="EMBL/GenBank/DDBJ databases">
        <title>The reference genome of an endangered Asteraceae, Deinandra increscens subsp. villosa, native to the Central Coast of California.</title>
        <authorList>
            <person name="Guilliams M."/>
            <person name="Hasenstab-Lehman K."/>
            <person name="Meyer R."/>
            <person name="Mcevoy S."/>
        </authorList>
    </citation>
    <scope>NUCLEOTIDE SEQUENCE [LARGE SCALE GENOMIC DNA]</scope>
    <source>
        <tissue evidence="2">Leaf</tissue>
    </source>
</reference>
<evidence type="ECO:0000313" key="2">
    <source>
        <dbReference type="EMBL" id="KAK9076901.1"/>
    </source>
</evidence>
<evidence type="ECO:0000313" key="3">
    <source>
        <dbReference type="Proteomes" id="UP001408789"/>
    </source>
</evidence>
<sequence length="190" mass="22088">MWMLTWIICGCIHLHMIMHQVRMSRLIKGNVESGCLIRFWQDLWIGESLLCFRFPAIYALEDNKNAAVADRMVLINGLYVPGWRWKRLPALPAELLELVACTYLLKDTSLSKHQDKGLSMPDSCGTFTTKSIKHLLLPPPPSGQKYEWCKWLPQKIDIFGWRADLDRFTYKISAPEKEHSGLIRDVPFLW</sequence>
<dbReference type="EMBL" id="JBCNJP010000007">
    <property type="protein sequence ID" value="KAK9076901.1"/>
    <property type="molecule type" value="Genomic_DNA"/>
</dbReference>
<comment type="caution">
    <text evidence="2">The sequence shown here is derived from an EMBL/GenBank/DDBJ whole genome shotgun (WGS) entry which is preliminary data.</text>
</comment>
<proteinExistence type="predicted"/>
<feature type="signal peptide" evidence="1">
    <location>
        <begin position="1"/>
        <end position="23"/>
    </location>
</feature>
<protein>
    <submittedName>
        <fullName evidence="2">Uncharacterized protein</fullName>
    </submittedName>
</protein>
<evidence type="ECO:0000256" key="1">
    <source>
        <dbReference type="SAM" id="SignalP"/>
    </source>
</evidence>
<feature type="chain" id="PRO_5042826869" evidence="1">
    <location>
        <begin position="24"/>
        <end position="190"/>
    </location>
</feature>
<dbReference type="PANTHER" id="PTHR36617">
    <property type="entry name" value="PROTEIN, PUTATIVE-RELATED"/>
    <property type="match status" value="1"/>
</dbReference>
<dbReference type="PANTHER" id="PTHR36617:SF5">
    <property type="entry name" value="OS05G0421675 PROTEIN"/>
    <property type="match status" value="1"/>
</dbReference>
<name>A0AAP0DKR6_9ASTR</name>
<keyword evidence="3" id="KW-1185">Reference proteome</keyword>
<organism evidence="2 3">
    <name type="scientific">Deinandra increscens subsp. villosa</name>
    <dbReference type="NCBI Taxonomy" id="3103831"/>
    <lineage>
        <taxon>Eukaryota</taxon>
        <taxon>Viridiplantae</taxon>
        <taxon>Streptophyta</taxon>
        <taxon>Embryophyta</taxon>
        <taxon>Tracheophyta</taxon>
        <taxon>Spermatophyta</taxon>
        <taxon>Magnoliopsida</taxon>
        <taxon>eudicotyledons</taxon>
        <taxon>Gunneridae</taxon>
        <taxon>Pentapetalae</taxon>
        <taxon>asterids</taxon>
        <taxon>campanulids</taxon>
        <taxon>Asterales</taxon>
        <taxon>Asteraceae</taxon>
        <taxon>Asteroideae</taxon>
        <taxon>Heliantheae alliance</taxon>
        <taxon>Madieae</taxon>
        <taxon>Madiinae</taxon>
        <taxon>Deinandra</taxon>
    </lineage>
</organism>
<gene>
    <name evidence="2" type="ORF">SSX86_005236</name>
</gene>
<accession>A0AAP0DKR6</accession>
<dbReference type="Proteomes" id="UP001408789">
    <property type="component" value="Unassembled WGS sequence"/>
</dbReference>
<keyword evidence="1" id="KW-0732">Signal</keyword>
<dbReference type="AlphaFoldDB" id="A0AAP0DKR6"/>